<dbReference type="PANTHER" id="PTHR34264:SF3">
    <property type="entry name" value="ATP SYNTHASE SUBUNIT B, CHLOROPLASTIC"/>
    <property type="match status" value="1"/>
</dbReference>
<comment type="subcellular location">
    <subcellularLocation>
        <location evidence="1">Membrane</location>
        <topology evidence="1">Single-pass membrane protein</topology>
    </subcellularLocation>
</comment>
<keyword evidence="9" id="KW-0066">ATP synthesis</keyword>
<keyword evidence="4 11" id="KW-0812">Transmembrane</keyword>
<comment type="similarity">
    <text evidence="11">Belongs to the ATPase B chain family.</text>
</comment>
<evidence type="ECO:0000256" key="5">
    <source>
        <dbReference type="ARBA" id="ARBA00022781"/>
    </source>
</evidence>
<feature type="transmembrane region" description="Helical" evidence="13">
    <location>
        <begin position="19"/>
        <end position="37"/>
    </location>
</feature>
<reference evidence="14" key="1">
    <citation type="journal article" date="2021" name="Int. J. Mol. Sci.">
        <title>Extreme Enlargement of the Inverted Repeat Region in the Plastid Genomes of Diatoms from the Genus Climaconeis.</title>
        <authorList>
            <person name="Gastineau R."/>
            <person name="Davidovich N.A."/>
            <person name="Davidovich O.I."/>
            <person name="Lemieux C."/>
            <person name="Turmel M."/>
            <person name="Wrobel R.J."/>
            <person name="Witkowski A."/>
        </authorList>
    </citation>
    <scope>NUCLEOTIDE SEQUENCE</scope>
    <source>
        <strain evidence="14">SZCZ1889</strain>
    </source>
</reference>
<evidence type="ECO:0000256" key="6">
    <source>
        <dbReference type="ARBA" id="ARBA00022989"/>
    </source>
</evidence>
<keyword evidence="7 11" id="KW-0406">Ion transport</keyword>
<dbReference type="Pfam" id="PF00430">
    <property type="entry name" value="ATP-synt_B"/>
    <property type="match status" value="1"/>
</dbReference>
<sequence>MENFNQIFILENIDLNLDIIETGLINILLLIGIVIYFSQQNVGPVLTERKETIYKNVQGAETRLIEAEKRVVEAIKQLKQLDLVLNQIKNETIETKTILLETQVVEAKKDLNIRFDRAIATFRSRKQKLFLEIKQQIISLVLKRSLLRAKEAFKLEEYTIAVNTEIINKLEGDLRNE</sequence>
<accession>A0A8F8X8H2</accession>
<name>A0A8F8X8H2_9STRA</name>
<keyword evidence="3 11" id="KW-0138">CF(0)</keyword>
<dbReference type="GO" id="GO:0015078">
    <property type="term" value="F:proton transmembrane transporter activity"/>
    <property type="evidence" value="ECO:0007669"/>
    <property type="project" value="InterPro"/>
</dbReference>
<evidence type="ECO:0000256" key="9">
    <source>
        <dbReference type="ARBA" id="ARBA00023310"/>
    </source>
</evidence>
<geneLocation type="plastid" evidence="14"/>
<dbReference type="EMBL" id="MZ365055">
    <property type="protein sequence ID" value="QYB19248.1"/>
    <property type="molecule type" value="Genomic_DNA"/>
</dbReference>
<evidence type="ECO:0000256" key="13">
    <source>
        <dbReference type="SAM" id="Phobius"/>
    </source>
</evidence>
<evidence type="ECO:0000256" key="4">
    <source>
        <dbReference type="ARBA" id="ARBA00022692"/>
    </source>
</evidence>
<keyword evidence="2 11" id="KW-0813">Transport</keyword>
<keyword evidence="5 11" id="KW-0375">Hydrogen ion transport</keyword>
<evidence type="ECO:0000256" key="1">
    <source>
        <dbReference type="ARBA" id="ARBA00004167"/>
    </source>
</evidence>
<evidence type="ECO:0000256" key="10">
    <source>
        <dbReference type="ARBA" id="ARBA00025198"/>
    </source>
</evidence>
<keyword evidence="6 13" id="KW-1133">Transmembrane helix</keyword>
<evidence type="ECO:0000256" key="2">
    <source>
        <dbReference type="ARBA" id="ARBA00022448"/>
    </source>
</evidence>
<organism evidence="14">
    <name type="scientific">Climaconeis cf. scalaris</name>
    <dbReference type="NCBI Taxonomy" id="2846828"/>
    <lineage>
        <taxon>Eukaryota</taxon>
        <taxon>Sar</taxon>
        <taxon>Stramenopiles</taxon>
        <taxon>Ochrophyta</taxon>
        <taxon>Bacillariophyta</taxon>
        <taxon>Bacillariophyceae</taxon>
        <taxon>Bacillariophycidae</taxon>
        <taxon>Naviculales</taxon>
        <taxon>Berkeleyaceae</taxon>
        <taxon>Climaconeis</taxon>
    </lineage>
</organism>
<evidence type="ECO:0000256" key="8">
    <source>
        <dbReference type="ARBA" id="ARBA00023136"/>
    </source>
</evidence>
<evidence type="ECO:0000256" key="3">
    <source>
        <dbReference type="ARBA" id="ARBA00022547"/>
    </source>
</evidence>
<dbReference type="EMBL" id="MZ365055">
    <property type="protein sequence ID" value="QYB19329.1"/>
    <property type="molecule type" value="Genomic_DNA"/>
</dbReference>
<keyword evidence="14" id="KW-0934">Plastid</keyword>
<evidence type="ECO:0000256" key="11">
    <source>
        <dbReference type="RuleBase" id="RU003848"/>
    </source>
</evidence>
<dbReference type="AlphaFoldDB" id="A0A8F8X8H2"/>
<dbReference type="InterPro" id="IPR002146">
    <property type="entry name" value="ATP_synth_b/b'su_bac/chlpt"/>
</dbReference>
<keyword evidence="8 13" id="KW-0472">Membrane</keyword>
<dbReference type="GO" id="GO:0045259">
    <property type="term" value="C:proton-transporting ATP synthase complex"/>
    <property type="evidence" value="ECO:0007669"/>
    <property type="project" value="UniProtKB-KW"/>
</dbReference>
<evidence type="ECO:0000256" key="12">
    <source>
        <dbReference type="SAM" id="Coils"/>
    </source>
</evidence>
<keyword evidence="12" id="KW-0175">Coiled coil</keyword>
<gene>
    <name evidence="14" type="primary">atpF</name>
</gene>
<evidence type="ECO:0000256" key="7">
    <source>
        <dbReference type="ARBA" id="ARBA00023065"/>
    </source>
</evidence>
<dbReference type="GO" id="GO:0015986">
    <property type="term" value="P:proton motive force-driven ATP synthesis"/>
    <property type="evidence" value="ECO:0007669"/>
    <property type="project" value="InterPro"/>
</dbReference>
<comment type="function">
    <text evidence="10">F(1)F(0) ATP synthase produces ATP from ADP in the presence of a proton or sodium gradient. F-type ATPases consist of two structural domains, F(1) containing the extramembraneous catalytic core and F(0) containing the membrane proton channel, linked together by a central stalk and a peripheral stalk. During catalysis, ATP synthesis in the catalytic domain of F(1) is coupled via a rotary mechanism of the central stalk subunits to proton translocation.</text>
</comment>
<protein>
    <submittedName>
        <fullName evidence="14">CF0 subunit I of ATP synthase</fullName>
    </submittedName>
</protein>
<feature type="coiled-coil region" evidence="12">
    <location>
        <begin position="57"/>
        <end position="91"/>
    </location>
</feature>
<dbReference type="PANTHER" id="PTHR34264">
    <property type="entry name" value="ATP SYNTHASE SUBUNIT B, CHLOROPLASTIC"/>
    <property type="match status" value="1"/>
</dbReference>
<evidence type="ECO:0000313" key="14">
    <source>
        <dbReference type="EMBL" id="QYB19248.1"/>
    </source>
</evidence>
<dbReference type="HAMAP" id="MF_01398">
    <property type="entry name" value="ATP_synth_b_bprime"/>
    <property type="match status" value="1"/>
</dbReference>
<proteinExistence type="inferred from homology"/>